<sequence>MSRARVPCPVPIGNPDSDAVLSSMRRMNISQVERNPDRDLSYCRLLGKTLDHGRLENTNWCVCGACGNLPAVRENVCCREGLADGLRGDGTQLGSDVMDSLAVKLKECPAKCITDHPSFGKVVLDREVLSIWVENKKYEYSSKRKTLKDENRQDVWCKS</sequence>
<dbReference type="EMBL" id="KN795662">
    <property type="protein sequence ID" value="KIH42462.1"/>
    <property type="molecule type" value="Genomic_DNA"/>
</dbReference>
<reference evidence="1 2" key="1">
    <citation type="submission" date="2013-12" db="EMBL/GenBank/DDBJ databases">
        <title>Draft genome of the parsitic nematode Ancylostoma duodenale.</title>
        <authorList>
            <person name="Mitreva M."/>
        </authorList>
    </citation>
    <scope>NUCLEOTIDE SEQUENCE [LARGE SCALE GENOMIC DNA]</scope>
    <source>
        <strain evidence="1 2">Zhejiang</strain>
    </source>
</reference>
<name>A0A0C2BYN7_9BILA</name>
<organism evidence="1 2">
    <name type="scientific">Ancylostoma duodenale</name>
    <dbReference type="NCBI Taxonomy" id="51022"/>
    <lineage>
        <taxon>Eukaryota</taxon>
        <taxon>Metazoa</taxon>
        <taxon>Ecdysozoa</taxon>
        <taxon>Nematoda</taxon>
        <taxon>Chromadorea</taxon>
        <taxon>Rhabditida</taxon>
        <taxon>Rhabditina</taxon>
        <taxon>Rhabditomorpha</taxon>
        <taxon>Strongyloidea</taxon>
        <taxon>Ancylostomatidae</taxon>
        <taxon>Ancylostomatinae</taxon>
        <taxon>Ancylostoma</taxon>
    </lineage>
</organism>
<accession>A0A0C2BYN7</accession>
<dbReference type="PANTHER" id="PTHR36981">
    <property type="entry name" value="ZGC:195170"/>
    <property type="match status" value="1"/>
</dbReference>
<proteinExistence type="predicted"/>
<dbReference type="OrthoDB" id="5789114at2759"/>
<dbReference type="PANTHER" id="PTHR36981:SF1">
    <property type="entry name" value="P2X PURINORECEPTOR 7 INTRACELLULAR DOMAIN-CONTAINING PROTEIN"/>
    <property type="match status" value="1"/>
</dbReference>
<protein>
    <submittedName>
        <fullName evidence="1">Uncharacterized protein</fullName>
    </submittedName>
</protein>
<evidence type="ECO:0000313" key="2">
    <source>
        <dbReference type="Proteomes" id="UP000054047"/>
    </source>
</evidence>
<evidence type="ECO:0000313" key="1">
    <source>
        <dbReference type="EMBL" id="KIH42462.1"/>
    </source>
</evidence>
<gene>
    <name evidence="1" type="ORF">ANCDUO_27553</name>
</gene>
<dbReference type="AlphaFoldDB" id="A0A0C2BYN7"/>
<dbReference type="Proteomes" id="UP000054047">
    <property type="component" value="Unassembled WGS sequence"/>
</dbReference>
<keyword evidence="2" id="KW-1185">Reference proteome</keyword>